<dbReference type="GeneID" id="20235877"/>
<proteinExistence type="predicted"/>
<reference evidence="2 3" key="1">
    <citation type="journal article" date="2013" name="Nature">
        <title>Insights into bilaterian evolution from three spiralian genomes.</title>
        <authorList>
            <person name="Simakov O."/>
            <person name="Marletaz F."/>
            <person name="Cho S.J."/>
            <person name="Edsinger-Gonzales E."/>
            <person name="Havlak P."/>
            <person name="Hellsten U."/>
            <person name="Kuo D.H."/>
            <person name="Larsson T."/>
            <person name="Lv J."/>
            <person name="Arendt D."/>
            <person name="Savage R."/>
            <person name="Osoegawa K."/>
            <person name="de Jong P."/>
            <person name="Grimwood J."/>
            <person name="Chapman J.A."/>
            <person name="Shapiro H."/>
            <person name="Aerts A."/>
            <person name="Otillar R.P."/>
            <person name="Terry A.Y."/>
            <person name="Boore J.L."/>
            <person name="Grigoriev I.V."/>
            <person name="Lindberg D.R."/>
            <person name="Seaver E.C."/>
            <person name="Weisblat D.A."/>
            <person name="Putnam N.H."/>
            <person name="Rokhsar D.S."/>
        </authorList>
    </citation>
    <scope>NUCLEOTIDE SEQUENCE [LARGE SCALE GENOMIC DNA]</scope>
</reference>
<dbReference type="CTD" id="20235877"/>
<accession>V4AEV4</accession>
<organism evidence="2 3">
    <name type="scientific">Lottia gigantea</name>
    <name type="common">Giant owl limpet</name>
    <dbReference type="NCBI Taxonomy" id="225164"/>
    <lineage>
        <taxon>Eukaryota</taxon>
        <taxon>Metazoa</taxon>
        <taxon>Spiralia</taxon>
        <taxon>Lophotrochozoa</taxon>
        <taxon>Mollusca</taxon>
        <taxon>Gastropoda</taxon>
        <taxon>Patellogastropoda</taxon>
        <taxon>Lottioidea</taxon>
        <taxon>Lottiidae</taxon>
        <taxon>Lottia</taxon>
    </lineage>
</organism>
<dbReference type="PANTHER" id="PTHR35558">
    <property type="entry name" value="SGNH_HYDRO DOMAIN-CONTAINING PROTEIN"/>
    <property type="match status" value="1"/>
</dbReference>
<feature type="compositionally biased region" description="Low complexity" evidence="1">
    <location>
        <begin position="51"/>
        <end position="77"/>
    </location>
</feature>
<gene>
    <name evidence="2" type="ORF">LOTGIDRAFT_153150</name>
</gene>
<dbReference type="PANTHER" id="PTHR35558:SF1">
    <property type="entry name" value="ENDONUCLEASE_EXONUCLEASE_PHOSPHATASE DOMAIN-CONTAINING PROTEIN"/>
    <property type="match status" value="1"/>
</dbReference>
<dbReference type="AlphaFoldDB" id="V4AEV4"/>
<feature type="region of interest" description="Disordered" evidence="1">
    <location>
        <begin position="1"/>
        <end position="21"/>
    </location>
</feature>
<dbReference type="Proteomes" id="UP000030746">
    <property type="component" value="Unassembled WGS sequence"/>
</dbReference>
<dbReference type="HOGENOM" id="CLU_1143670_0_0_1"/>
<feature type="compositionally biased region" description="Basic and acidic residues" evidence="1">
    <location>
        <begin position="1"/>
        <end position="17"/>
    </location>
</feature>
<feature type="region of interest" description="Disordered" evidence="1">
    <location>
        <begin position="48"/>
        <end position="77"/>
    </location>
</feature>
<name>V4AEV4_LOTGI</name>
<evidence type="ECO:0000313" key="3">
    <source>
        <dbReference type="Proteomes" id="UP000030746"/>
    </source>
</evidence>
<sequence>MSSKRQNDDNDCADVRPAKKSLPMTTAEDRMCEILLKKMIDRGLVVNPPAQSVNTSSSTNQSTSDAGPSTSKTTLPTVTTASTPAASYINDSVFSVNASSLFGVQGTSSSQTVQDTSSSQTVHLSNSVSLSRHLPEKIKQEIWQDKFVEFSALLPGSAPAQLSLNFSESDENPVLKITSSQKSKQLSFDQWQQAFAIFMDVVVQQNPSLASSLLVYNNLIAELARVYGVKAFNFYDIQFRLFR</sequence>
<dbReference type="KEGG" id="lgi:LOTGIDRAFT_153150"/>
<evidence type="ECO:0000313" key="2">
    <source>
        <dbReference type="EMBL" id="ESO93695.1"/>
    </source>
</evidence>
<dbReference type="EMBL" id="KB201890">
    <property type="protein sequence ID" value="ESO93695.1"/>
    <property type="molecule type" value="Genomic_DNA"/>
</dbReference>
<dbReference type="OrthoDB" id="6154904at2759"/>
<keyword evidence="3" id="KW-1185">Reference proteome</keyword>
<evidence type="ECO:0000256" key="1">
    <source>
        <dbReference type="SAM" id="MobiDB-lite"/>
    </source>
</evidence>
<protein>
    <submittedName>
        <fullName evidence="2">Uncharacterized protein</fullName>
    </submittedName>
</protein>
<dbReference type="RefSeq" id="XP_009055329.1">
    <property type="nucleotide sequence ID" value="XM_009057081.1"/>
</dbReference>